<name>A0A2S4VZ87_9BASI</name>
<reference evidence="1" key="1">
    <citation type="submission" date="2017-12" db="EMBL/GenBank/DDBJ databases">
        <title>Gene loss provides genomic basis for host adaptation in cereal stripe rust fungi.</title>
        <authorList>
            <person name="Xia C."/>
        </authorList>
    </citation>
    <scope>NUCLEOTIDE SEQUENCE [LARGE SCALE GENOMIC DNA]</scope>
    <source>
        <strain evidence="1">93-210</strain>
    </source>
</reference>
<dbReference type="VEuPathDB" id="FungiDB:PSTT_02646"/>
<dbReference type="AlphaFoldDB" id="A0A2S4VZ87"/>
<evidence type="ECO:0000313" key="2">
    <source>
        <dbReference type="Proteomes" id="UP000239156"/>
    </source>
</evidence>
<proteinExistence type="predicted"/>
<dbReference type="Proteomes" id="UP000239156">
    <property type="component" value="Unassembled WGS sequence"/>
</dbReference>
<gene>
    <name evidence="1" type="ORF">PSTT_02646</name>
</gene>
<accession>A0A2S4VZ87</accession>
<sequence length="55" mass="5843">MTRAGLSPPRFDVGRVRVGATLRGTAQLNPPRKQTGCCGSRMGRGGSRVIHCFGD</sequence>
<dbReference type="EMBL" id="PKSL01000016">
    <property type="protein sequence ID" value="POW14811.1"/>
    <property type="molecule type" value="Genomic_DNA"/>
</dbReference>
<organism evidence="1 2">
    <name type="scientific">Puccinia striiformis</name>
    <dbReference type="NCBI Taxonomy" id="27350"/>
    <lineage>
        <taxon>Eukaryota</taxon>
        <taxon>Fungi</taxon>
        <taxon>Dikarya</taxon>
        <taxon>Basidiomycota</taxon>
        <taxon>Pucciniomycotina</taxon>
        <taxon>Pucciniomycetes</taxon>
        <taxon>Pucciniales</taxon>
        <taxon>Pucciniaceae</taxon>
        <taxon>Puccinia</taxon>
    </lineage>
</organism>
<keyword evidence="2" id="KW-1185">Reference proteome</keyword>
<comment type="caution">
    <text evidence="1">The sequence shown here is derived from an EMBL/GenBank/DDBJ whole genome shotgun (WGS) entry which is preliminary data.</text>
</comment>
<evidence type="ECO:0000313" key="1">
    <source>
        <dbReference type="EMBL" id="POW14811.1"/>
    </source>
</evidence>
<protein>
    <submittedName>
        <fullName evidence="1">Uncharacterized protein</fullName>
    </submittedName>
</protein>